<dbReference type="EMBL" id="JAGQFH010000027">
    <property type="protein sequence ID" value="MBR8691152.1"/>
    <property type="molecule type" value="Genomic_DNA"/>
</dbReference>
<accession>A0ABD4QNR3</accession>
<evidence type="ECO:0000313" key="3">
    <source>
        <dbReference type="Proteomes" id="UP000676804"/>
    </source>
</evidence>
<feature type="compositionally biased region" description="Basic and acidic residues" evidence="1">
    <location>
        <begin position="1"/>
        <end position="27"/>
    </location>
</feature>
<reference evidence="2 3" key="1">
    <citation type="submission" date="2021-04" db="EMBL/GenBank/DDBJ databases">
        <title>Isolation of newly marine bacteria for enzymatic activity.</title>
        <authorList>
            <person name="Hadi W.A.M."/>
            <person name="Nair A.J.J."/>
            <person name="Edwin B.T."/>
        </authorList>
    </citation>
    <scope>NUCLEOTIDE SEQUENCE [LARGE SCALE GENOMIC DNA]</scope>
    <source>
        <strain evidence="2 3">B28A</strain>
    </source>
</reference>
<evidence type="ECO:0000256" key="1">
    <source>
        <dbReference type="SAM" id="MobiDB-lite"/>
    </source>
</evidence>
<evidence type="ECO:0000313" key="2">
    <source>
        <dbReference type="EMBL" id="MBR8691152.1"/>
    </source>
</evidence>
<name>A0ABD4QNR3_9BACI</name>
<feature type="region of interest" description="Disordered" evidence="1">
    <location>
        <begin position="1"/>
        <end position="35"/>
    </location>
</feature>
<gene>
    <name evidence="2" type="ORF">KCQ59_15280</name>
</gene>
<dbReference type="RefSeq" id="WP_160316325.1">
    <property type="nucleotide sequence ID" value="NZ_JAGQFH010000027.1"/>
</dbReference>
<proteinExistence type="predicted"/>
<comment type="caution">
    <text evidence="2">The sequence shown here is derived from an EMBL/GenBank/DDBJ whole genome shotgun (WGS) entry which is preliminary data.</text>
</comment>
<dbReference type="AlphaFoldDB" id="A0ABD4QNR3"/>
<dbReference type="Proteomes" id="UP000676804">
    <property type="component" value="Unassembled WGS sequence"/>
</dbReference>
<organism evidence="2 3">
    <name type="scientific">Bacillus australimaris</name>
    <dbReference type="NCBI Taxonomy" id="1326968"/>
    <lineage>
        <taxon>Bacteria</taxon>
        <taxon>Bacillati</taxon>
        <taxon>Bacillota</taxon>
        <taxon>Bacilli</taxon>
        <taxon>Bacillales</taxon>
        <taxon>Bacillaceae</taxon>
        <taxon>Bacillus</taxon>
    </lineage>
</organism>
<sequence>MKDPSDKKNDIDQNRDEQHEIKQDAKNMKSSSAPSYLPCSIQYRLWWY</sequence>
<protein>
    <submittedName>
        <fullName evidence="2">Uncharacterized protein</fullName>
    </submittedName>
</protein>